<evidence type="ECO:0000313" key="5">
    <source>
        <dbReference type="Proteomes" id="UP001518872"/>
    </source>
</evidence>
<dbReference type="Pfam" id="PF13676">
    <property type="entry name" value="TIR_2"/>
    <property type="match status" value="1"/>
</dbReference>
<comment type="caution">
    <text evidence="4">The sequence shown here is derived from an EMBL/GenBank/DDBJ whole genome shotgun (WGS) entry which is preliminary data.</text>
</comment>
<keyword evidence="2" id="KW-1133">Transmembrane helix</keyword>
<organism evidence="4 5">
    <name type="scientific">Micromonospora humida</name>
    <dbReference type="NCBI Taxonomy" id="2809018"/>
    <lineage>
        <taxon>Bacteria</taxon>
        <taxon>Bacillati</taxon>
        <taxon>Actinomycetota</taxon>
        <taxon>Actinomycetes</taxon>
        <taxon>Micromonosporales</taxon>
        <taxon>Micromonosporaceae</taxon>
        <taxon>Micromonospora</taxon>
    </lineage>
</organism>
<evidence type="ECO:0000313" key="4">
    <source>
        <dbReference type="EMBL" id="MBM7078805.1"/>
    </source>
</evidence>
<feature type="domain" description="TIR" evidence="3">
    <location>
        <begin position="9"/>
        <end position="120"/>
    </location>
</feature>
<dbReference type="InterPro" id="IPR000157">
    <property type="entry name" value="TIR_dom"/>
</dbReference>
<keyword evidence="5" id="KW-1185">Reference proteome</keyword>
<gene>
    <name evidence="4" type="ORF">JQX11_20995</name>
</gene>
<evidence type="ECO:0000259" key="3">
    <source>
        <dbReference type="Pfam" id="PF13676"/>
    </source>
</evidence>
<keyword evidence="2" id="KW-0812">Transmembrane</keyword>
<keyword evidence="4" id="KW-0675">Receptor</keyword>
<reference evidence="4 5" key="1">
    <citation type="submission" date="2021-02" db="EMBL/GenBank/DDBJ databases">
        <authorList>
            <person name="Ra J.-S."/>
        </authorList>
    </citation>
    <scope>NUCLEOTIDE SEQUENCE [LARGE SCALE GENOMIC DNA]</scope>
    <source>
        <strain evidence="4 5">MMS20-R1-14</strain>
    </source>
</reference>
<dbReference type="SUPFAM" id="SSF52200">
    <property type="entry name" value="Toll/Interleukin receptor TIR domain"/>
    <property type="match status" value="1"/>
</dbReference>
<keyword evidence="2" id="KW-0472">Membrane</keyword>
<feature type="transmembrane region" description="Helical" evidence="2">
    <location>
        <begin position="155"/>
        <end position="172"/>
    </location>
</feature>
<protein>
    <submittedName>
        <fullName evidence="4">Toll/interleukin-1 receptor domain-containing protein</fullName>
    </submittedName>
</protein>
<dbReference type="EMBL" id="JAFEUC010000010">
    <property type="protein sequence ID" value="MBM7078805.1"/>
    <property type="molecule type" value="Genomic_DNA"/>
</dbReference>
<evidence type="ECO:0000256" key="2">
    <source>
        <dbReference type="SAM" id="Phobius"/>
    </source>
</evidence>
<accession>A0ABS2IYE8</accession>
<sequence length="198" mass="21550">MSGPAGMRIFLSYNKADLGWARWIAEVIKESGNTAVFQELDSPPGENFPLWISRELDRADIVLPIFSRHYFVSPWCTTEWTSALNRRRMVPVQVEPCDIPIILRGITRVNLAGKSKTACRDLLLRGLRDPAAGTEIPATHVDQLAQRMLGRWKRVAIGAAILGIFTSGVFIPDPGGNGQDGGEGAGNDLIGGGDGSFF</sequence>
<evidence type="ECO:0000256" key="1">
    <source>
        <dbReference type="SAM" id="MobiDB-lite"/>
    </source>
</evidence>
<dbReference type="Gene3D" id="3.40.50.10140">
    <property type="entry name" value="Toll/interleukin-1 receptor homology (TIR) domain"/>
    <property type="match status" value="1"/>
</dbReference>
<proteinExistence type="predicted"/>
<feature type="region of interest" description="Disordered" evidence="1">
    <location>
        <begin position="175"/>
        <end position="198"/>
    </location>
</feature>
<name>A0ABS2IYE8_9ACTN</name>
<dbReference type="Proteomes" id="UP001518872">
    <property type="component" value="Unassembled WGS sequence"/>
</dbReference>
<dbReference type="RefSeq" id="WP_204926670.1">
    <property type="nucleotide sequence ID" value="NZ_JAFEUC010000010.1"/>
</dbReference>
<dbReference type="InterPro" id="IPR035897">
    <property type="entry name" value="Toll_tir_struct_dom_sf"/>
</dbReference>